<dbReference type="EMBL" id="SGPL01000235">
    <property type="protein sequence ID" value="THH15002.1"/>
    <property type="molecule type" value="Genomic_DNA"/>
</dbReference>
<evidence type="ECO:0000256" key="1">
    <source>
        <dbReference type="SAM" id="Coils"/>
    </source>
</evidence>
<gene>
    <name evidence="2" type="ORF">EW146_g5415</name>
</gene>
<accession>A0A4S4LRJ6</accession>
<comment type="caution">
    <text evidence="2">The sequence shown here is derived from an EMBL/GenBank/DDBJ whole genome shotgun (WGS) entry which is preliminary data.</text>
</comment>
<dbReference type="AlphaFoldDB" id="A0A4S4LRJ6"/>
<organism evidence="2 3">
    <name type="scientific">Bondarzewia mesenterica</name>
    <dbReference type="NCBI Taxonomy" id="1095465"/>
    <lineage>
        <taxon>Eukaryota</taxon>
        <taxon>Fungi</taxon>
        <taxon>Dikarya</taxon>
        <taxon>Basidiomycota</taxon>
        <taxon>Agaricomycotina</taxon>
        <taxon>Agaricomycetes</taxon>
        <taxon>Russulales</taxon>
        <taxon>Bondarzewiaceae</taxon>
        <taxon>Bondarzewia</taxon>
    </lineage>
</organism>
<reference evidence="2 3" key="1">
    <citation type="submission" date="2019-02" db="EMBL/GenBank/DDBJ databases">
        <title>Genome sequencing of the rare red list fungi Bondarzewia mesenterica.</title>
        <authorList>
            <person name="Buettner E."/>
            <person name="Kellner H."/>
        </authorList>
    </citation>
    <scope>NUCLEOTIDE SEQUENCE [LARGE SCALE GENOMIC DNA]</scope>
    <source>
        <strain evidence="2 3">DSM 108281</strain>
    </source>
</reference>
<keyword evidence="3" id="KW-1185">Reference proteome</keyword>
<evidence type="ECO:0000313" key="3">
    <source>
        <dbReference type="Proteomes" id="UP000310158"/>
    </source>
</evidence>
<proteinExistence type="predicted"/>
<feature type="coiled-coil region" evidence="1">
    <location>
        <begin position="1"/>
        <end position="32"/>
    </location>
</feature>
<sequence length="96" mass="11198">MRIRSEEIRALRDEINEQAQKHAMEYAENEDRIRELWTAIGKESEAIMNMVRKQDAEKTEGEKERETESVVELANVKRACEAYDRIVATIDPMEGD</sequence>
<protein>
    <submittedName>
        <fullName evidence="2">Uncharacterized protein</fullName>
    </submittedName>
</protein>
<evidence type="ECO:0000313" key="2">
    <source>
        <dbReference type="EMBL" id="THH15002.1"/>
    </source>
</evidence>
<keyword evidence="1" id="KW-0175">Coiled coil</keyword>
<name>A0A4S4LRJ6_9AGAM</name>
<dbReference type="Proteomes" id="UP000310158">
    <property type="component" value="Unassembled WGS sequence"/>
</dbReference>